<evidence type="ECO:0000313" key="3">
    <source>
        <dbReference type="Proteomes" id="UP000199584"/>
    </source>
</evidence>
<dbReference type="OrthoDB" id="9794157at2"/>
<dbReference type="InterPro" id="IPR024185">
    <property type="entry name" value="FTHF_cligase-like_sf"/>
</dbReference>
<dbReference type="InterPro" id="IPR003741">
    <property type="entry name" value="LUD_dom"/>
</dbReference>
<dbReference type="Proteomes" id="UP000199584">
    <property type="component" value="Unassembled WGS sequence"/>
</dbReference>
<name>A0A1I6D3Z1_9FIRM</name>
<dbReference type="RefSeq" id="WP_092482217.1">
    <property type="nucleotide sequence ID" value="NZ_FOYM01000005.1"/>
</dbReference>
<dbReference type="InterPro" id="IPR037171">
    <property type="entry name" value="NagB/RpiA_transferase-like"/>
</dbReference>
<sequence length="190" mass="21002">MGKKDIDRLYNVFKEQAEAVSARVYRVKDPRDAGRRLTQIFQELNVSNVITAQSDLLRECLGAADTGKVTVYAENLREHSEDAHLGLSEADLAIAETGTLVQDSTALEQRLVSTLPPVHVALVRTGRLVEHFVDALEQLNHERAELPGYIAFISGPSRTADIERVLTIGVHGPEQLHIIFVDRPGGEQVE</sequence>
<protein>
    <submittedName>
        <fullName evidence="2">L-lactate dehydrogenase complex protein LldG</fullName>
    </submittedName>
</protein>
<organism evidence="2 3">
    <name type="scientific">Desulfoscipio geothermicus DSM 3669</name>
    <dbReference type="NCBI Taxonomy" id="1121426"/>
    <lineage>
        <taxon>Bacteria</taxon>
        <taxon>Bacillati</taxon>
        <taxon>Bacillota</taxon>
        <taxon>Clostridia</taxon>
        <taxon>Eubacteriales</taxon>
        <taxon>Desulfallaceae</taxon>
        <taxon>Desulfoscipio</taxon>
    </lineage>
</organism>
<reference evidence="3" key="1">
    <citation type="submission" date="2016-10" db="EMBL/GenBank/DDBJ databases">
        <authorList>
            <person name="Varghese N."/>
            <person name="Submissions S."/>
        </authorList>
    </citation>
    <scope>NUCLEOTIDE SEQUENCE [LARGE SCALE GENOMIC DNA]</scope>
    <source>
        <strain evidence="3">DSM 3669</strain>
    </source>
</reference>
<keyword evidence="3" id="KW-1185">Reference proteome</keyword>
<dbReference type="PANTHER" id="PTHR43682:SF1">
    <property type="entry name" value="LACTATE UTILIZATION PROTEIN C"/>
    <property type="match status" value="1"/>
</dbReference>
<dbReference type="EMBL" id="FOYM01000005">
    <property type="protein sequence ID" value="SFR00196.1"/>
    <property type="molecule type" value="Genomic_DNA"/>
</dbReference>
<dbReference type="Gene3D" id="3.40.50.10420">
    <property type="entry name" value="NagB/RpiA/CoA transferase-like"/>
    <property type="match status" value="1"/>
</dbReference>
<proteinExistence type="predicted"/>
<dbReference type="AlphaFoldDB" id="A0A1I6D3Z1"/>
<feature type="domain" description="LUD" evidence="1">
    <location>
        <begin position="11"/>
        <end position="181"/>
    </location>
</feature>
<dbReference type="STRING" id="39060.SAMN05660706_10538"/>
<dbReference type="SUPFAM" id="SSF100950">
    <property type="entry name" value="NagB/RpiA/CoA transferase-like"/>
    <property type="match status" value="1"/>
</dbReference>
<dbReference type="PANTHER" id="PTHR43682">
    <property type="entry name" value="LACTATE UTILIZATION PROTEIN C"/>
    <property type="match status" value="1"/>
</dbReference>
<dbReference type="Pfam" id="PF02589">
    <property type="entry name" value="LUD_dom"/>
    <property type="match status" value="1"/>
</dbReference>
<gene>
    <name evidence="2" type="ORF">SAMN05660706_10538</name>
</gene>
<evidence type="ECO:0000259" key="1">
    <source>
        <dbReference type="Pfam" id="PF02589"/>
    </source>
</evidence>
<evidence type="ECO:0000313" key="2">
    <source>
        <dbReference type="EMBL" id="SFR00196.1"/>
    </source>
</evidence>
<accession>A0A1I6D3Z1</accession>